<dbReference type="OrthoDB" id="312459at2759"/>
<feature type="domain" description="Myosin motor" evidence="8">
    <location>
        <begin position="1"/>
        <end position="618"/>
    </location>
</feature>
<evidence type="ECO:0000256" key="6">
    <source>
        <dbReference type="ARBA" id="ARBA00023203"/>
    </source>
</evidence>
<comment type="similarity">
    <text evidence="1 7">Belongs to the TRAFAC class myosin-kinesin ATPase superfamily. Myosin family.</text>
</comment>
<dbReference type="Proteomes" id="UP000015101">
    <property type="component" value="Unassembled WGS sequence"/>
</dbReference>
<proteinExistence type="inferred from homology"/>
<dbReference type="Gene3D" id="1.20.58.530">
    <property type="match status" value="1"/>
</dbReference>
<keyword evidence="2 7" id="KW-0547">Nucleotide-binding</keyword>
<evidence type="ECO:0000256" key="4">
    <source>
        <dbReference type="ARBA" id="ARBA00023123"/>
    </source>
</evidence>
<dbReference type="PROSITE" id="PS51456">
    <property type="entry name" value="MYOSIN_MOTOR"/>
    <property type="match status" value="1"/>
</dbReference>
<accession>T1G5H4</accession>
<evidence type="ECO:0000256" key="7">
    <source>
        <dbReference type="PROSITE-ProRule" id="PRU00782"/>
    </source>
</evidence>
<dbReference type="eggNOG" id="KOG4229">
    <property type="taxonomic scope" value="Eukaryota"/>
</dbReference>
<feature type="region of interest" description="Actin-binding" evidence="7">
    <location>
        <begin position="552"/>
        <end position="574"/>
    </location>
</feature>
<dbReference type="GO" id="GO:0016459">
    <property type="term" value="C:myosin complex"/>
    <property type="evidence" value="ECO:0007669"/>
    <property type="project" value="UniProtKB-KW"/>
</dbReference>
<evidence type="ECO:0000259" key="8">
    <source>
        <dbReference type="PROSITE" id="PS51456"/>
    </source>
</evidence>
<dbReference type="PRINTS" id="PR00193">
    <property type="entry name" value="MYOSINHEAVY"/>
</dbReference>
<dbReference type="PANTHER" id="PTHR13140">
    <property type="entry name" value="MYOSIN"/>
    <property type="match status" value="1"/>
</dbReference>
<evidence type="ECO:0000256" key="2">
    <source>
        <dbReference type="ARBA" id="ARBA00022741"/>
    </source>
</evidence>
<evidence type="ECO:0000256" key="3">
    <source>
        <dbReference type="ARBA" id="ARBA00022840"/>
    </source>
</evidence>
<organism evidence="10 11">
    <name type="scientific">Helobdella robusta</name>
    <name type="common">Californian leech</name>
    <dbReference type="NCBI Taxonomy" id="6412"/>
    <lineage>
        <taxon>Eukaryota</taxon>
        <taxon>Metazoa</taxon>
        <taxon>Spiralia</taxon>
        <taxon>Lophotrochozoa</taxon>
        <taxon>Annelida</taxon>
        <taxon>Clitellata</taxon>
        <taxon>Hirudinea</taxon>
        <taxon>Rhynchobdellida</taxon>
        <taxon>Glossiphoniidae</taxon>
        <taxon>Helobdella</taxon>
    </lineage>
</organism>
<gene>
    <name evidence="10" type="primary">20216321</name>
    <name evidence="9" type="ORF">HELRODRAFT_84308</name>
</gene>
<dbReference type="GO" id="GO:0005524">
    <property type="term" value="F:ATP binding"/>
    <property type="evidence" value="ECO:0007669"/>
    <property type="project" value="UniProtKB-UniRule"/>
</dbReference>
<dbReference type="Gene3D" id="3.40.850.10">
    <property type="entry name" value="Kinesin motor domain"/>
    <property type="match status" value="1"/>
</dbReference>
<evidence type="ECO:0000256" key="1">
    <source>
        <dbReference type="ARBA" id="ARBA00008314"/>
    </source>
</evidence>
<dbReference type="EMBL" id="KB097106">
    <property type="protein sequence ID" value="ESN99627.1"/>
    <property type="molecule type" value="Genomic_DNA"/>
</dbReference>
<dbReference type="Gene3D" id="1.20.120.720">
    <property type="entry name" value="Myosin VI head, motor domain, U50 subdomain"/>
    <property type="match status" value="1"/>
</dbReference>
<evidence type="ECO:0000256" key="5">
    <source>
        <dbReference type="ARBA" id="ARBA00023175"/>
    </source>
</evidence>
<keyword evidence="5 7" id="KW-0505">Motor protein</keyword>
<dbReference type="SUPFAM" id="SSF52540">
    <property type="entry name" value="P-loop containing nucleoside triphosphate hydrolases"/>
    <property type="match status" value="1"/>
</dbReference>
<keyword evidence="3 7" id="KW-0067">ATP-binding</keyword>
<name>T1G5H4_HELRO</name>
<dbReference type="Gene3D" id="1.10.10.820">
    <property type="match status" value="1"/>
</dbReference>
<evidence type="ECO:0000313" key="9">
    <source>
        <dbReference type="EMBL" id="ESN99627.1"/>
    </source>
</evidence>
<reference evidence="11" key="1">
    <citation type="submission" date="2012-12" db="EMBL/GenBank/DDBJ databases">
        <authorList>
            <person name="Hellsten U."/>
            <person name="Grimwood J."/>
            <person name="Chapman J.A."/>
            <person name="Shapiro H."/>
            <person name="Aerts A."/>
            <person name="Otillar R.P."/>
            <person name="Terry A.Y."/>
            <person name="Boore J.L."/>
            <person name="Simakov O."/>
            <person name="Marletaz F."/>
            <person name="Cho S.-J."/>
            <person name="Edsinger-Gonzales E."/>
            <person name="Havlak P."/>
            <person name="Kuo D.-H."/>
            <person name="Larsson T."/>
            <person name="Lv J."/>
            <person name="Arendt D."/>
            <person name="Savage R."/>
            <person name="Osoegawa K."/>
            <person name="de Jong P."/>
            <person name="Lindberg D.R."/>
            <person name="Seaver E.C."/>
            <person name="Weisblat D.A."/>
            <person name="Putnam N.H."/>
            <person name="Grigoriev I.V."/>
            <person name="Rokhsar D.S."/>
        </authorList>
    </citation>
    <scope>NUCLEOTIDE SEQUENCE</scope>
</reference>
<dbReference type="GO" id="GO:0051015">
    <property type="term" value="F:actin filament binding"/>
    <property type="evidence" value="ECO:0000318"/>
    <property type="project" value="GO_Central"/>
</dbReference>
<dbReference type="GO" id="GO:0016020">
    <property type="term" value="C:membrane"/>
    <property type="evidence" value="ECO:0000318"/>
    <property type="project" value="GO_Central"/>
</dbReference>
<dbReference type="SMART" id="SM00242">
    <property type="entry name" value="MYSc"/>
    <property type="match status" value="1"/>
</dbReference>
<dbReference type="InterPro" id="IPR027417">
    <property type="entry name" value="P-loop_NTPase"/>
</dbReference>
<dbReference type="InterPro" id="IPR001609">
    <property type="entry name" value="Myosin_head_motor_dom-like"/>
</dbReference>
<dbReference type="GO" id="GO:0015629">
    <property type="term" value="C:actin cytoskeleton"/>
    <property type="evidence" value="ECO:0000318"/>
    <property type="project" value="GO_Central"/>
</dbReference>
<dbReference type="CTD" id="20216321"/>
<evidence type="ECO:0000313" key="11">
    <source>
        <dbReference type="Proteomes" id="UP000015101"/>
    </source>
</evidence>
<reference evidence="10" key="3">
    <citation type="submission" date="2015-06" db="UniProtKB">
        <authorList>
            <consortium name="EnsemblMetazoa"/>
        </authorList>
    </citation>
    <scope>IDENTIFICATION</scope>
</reference>
<dbReference type="FunFam" id="1.10.10.820:FF:000001">
    <property type="entry name" value="Myosin heavy chain"/>
    <property type="match status" value="1"/>
</dbReference>
<dbReference type="GeneID" id="20216321"/>
<dbReference type="GO" id="GO:0007015">
    <property type="term" value="P:actin filament organization"/>
    <property type="evidence" value="ECO:0000318"/>
    <property type="project" value="GO_Central"/>
</dbReference>
<dbReference type="GO" id="GO:0000146">
    <property type="term" value="F:microfilament motor activity"/>
    <property type="evidence" value="ECO:0000318"/>
    <property type="project" value="GO_Central"/>
</dbReference>
<dbReference type="OMA" id="RENITWN"/>
<dbReference type="RefSeq" id="XP_009022274.1">
    <property type="nucleotide sequence ID" value="XM_009024026.1"/>
</dbReference>
<dbReference type="GO" id="GO:0098858">
    <property type="term" value="C:actin-based cell projection"/>
    <property type="evidence" value="ECO:0000318"/>
    <property type="project" value="GO_Central"/>
</dbReference>
<dbReference type="GO" id="GO:0005737">
    <property type="term" value="C:cytoplasm"/>
    <property type="evidence" value="ECO:0000318"/>
    <property type="project" value="GO_Central"/>
</dbReference>
<sequence length="618" mass="70137">TYIGNILIAVNPYKMIDIYGLDVVEKYEGALFGSQPPHLFAIGNASFNSLKDTNEDQVVIISGESGAGKTESTKLLMHYLAMTSTSATTSLSPSTNQNRSSHVTEKIIEASPLLESFGNAKTIRNDNSSRFGKYVELFFQGGGLVGAQTTEYLLERSRIVKQVGCERNYHIFYEMMKGLADDRKACLHLSSVDEFSYLNRGEASNLESRDDAENFRSVEMAFSMHQFAKEEKDSIFKILASILHLGNINFKKAENVHRMDGVKMESDASSRIVCLLLQLDREGLDKVLTTRVTLARNEKLVTPLTEEQALDVRDSISKALYHHLFKWLVEKINRNMKCCLEKREAINSIAILDIFGFEDLRHNSFEQLCINYANEALQHHFIAHIFRIEQDEYSREGVQWCNIEFLDNIQVVDLIGKKPSGIFCLLDEESNFPNGTDQSFLEKCHHRHNSHMSYVKPRMREPSFSINHYAGTVTYNVAEFLNKNRDTLKYEVLNLVSRSSNAFVANMFLDVLNMDGGEKRTATTTMIKAATNVSSNKSTKAVSVSAMFNESLRSLVETMTKCNPWFIRCIKPNTDKTAMQFVDEVVMDQLKATGMLETVKIRKLGFPVRQNFALFCKR</sequence>
<dbReference type="InParanoid" id="T1G5H4"/>
<reference evidence="9 11" key="2">
    <citation type="journal article" date="2013" name="Nature">
        <title>Insights into bilaterian evolution from three spiralian genomes.</title>
        <authorList>
            <person name="Simakov O."/>
            <person name="Marletaz F."/>
            <person name="Cho S.J."/>
            <person name="Edsinger-Gonzales E."/>
            <person name="Havlak P."/>
            <person name="Hellsten U."/>
            <person name="Kuo D.H."/>
            <person name="Larsson T."/>
            <person name="Lv J."/>
            <person name="Arendt D."/>
            <person name="Savage R."/>
            <person name="Osoegawa K."/>
            <person name="de Jong P."/>
            <person name="Grimwood J."/>
            <person name="Chapman J.A."/>
            <person name="Shapiro H."/>
            <person name="Aerts A."/>
            <person name="Otillar R.P."/>
            <person name="Terry A.Y."/>
            <person name="Boore J.L."/>
            <person name="Grigoriev I.V."/>
            <person name="Lindberg D.R."/>
            <person name="Seaver E.C."/>
            <person name="Weisblat D.A."/>
            <person name="Putnam N.H."/>
            <person name="Rokhsar D.S."/>
        </authorList>
    </citation>
    <scope>NUCLEOTIDE SEQUENCE</scope>
</reference>
<keyword evidence="4 7" id="KW-0518">Myosin</keyword>
<dbReference type="EnsemblMetazoa" id="HelroT84308">
    <property type="protein sequence ID" value="HelroP84308"/>
    <property type="gene ID" value="HelroG84308"/>
</dbReference>
<dbReference type="KEGG" id="hro:HELRODRAFT_84308"/>
<dbReference type="PANTHER" id="PTHR13140:SF709">
    <property type="entry name" value="UNCONVENTIONAL MYOSIN-XV"/>
    <property type="match status" value="1"/>
</dbReference>
<feature type="binding site" evidence="7">
    <location>
        <begin position="63"/>
        <end position="70"/>
    </location>
    <ligand>
        <name>ATP</name>
        <dbReference type="ChEBI" id="CHEBI:30616"/>
    </ligand>
</feature>
<dbReference type="InterPro" id="IPR036961">
    <property type="entry name" value="Kinesin_motor_dom_sf"/>
</dbReference>
<dbReference type="GO" id="GO:0006897">
    <property type="term" value="P:endocytosis"/>
    <property type="evidence" value="ECO:0000318"/>
    <property type="project" value="GO_Central"/>
</dbReference>
<dbReference type="HOGENOM" id="CLU_000192_7_5_1"/>
<keyword evidence="6 7" id="KW-0009">Actin-binding</keyword>
<dbReference type="STRING" id="6412.T1G5H4"/>
<evidence type="ECO:0000313" key="10">
    <source>
        <dbReference type="EnsemblMetazoa" id="HelroP84308"/>
    </source>
</evidence>
<dbReference type="Pfam" id="PF00063">
    <property type="entry name" value="Myosin_head"/>
    <property type="match status" value="1"/>
</dbReference>
<dbReference type="EMBL" id="AMQM01005843">
    <property type="status" value="NOT_ANNOTATED_CDS"/>
    <property type="molecule type" value="Genomic_DNA"/>
</dbReference>
<dbReference type="AlphaFoldDB" id="T1G5H4"/>
<keyword evidence="11" id="KW-1185">Reference proteome</keyword>
<protein>
    <recommendedName>
        <fullName evidence="8">Myosin motor domain-containing protein</fullName>
    </recommendedName>
</protein>